<name>A0A1U9UVB2_CUPNE</name>
<dbReference type="PANTHER" id="PTHR21198">
    <property type="entry name" value="GLUTAMATE RACEMASE"/>
    <property type="match status" value="1"/>
</dbReference>
<dbReference type="InterPro" id="IPR015942">
    <property type="entry name" value="Asp/Glu/hydantoin_racemase"/>
</dbReference>
<dbReference type="GO" id="GO:0047661">
    <property type="term" value="F:amino-acid racemase activity"/>
    <property type="evidence" value="ECO:0007669"/>
    <property type="project" value="InterPro"/>
</dbReference>
<sequence>MALKKIGLIGGMSFEGSAAYYRKINEAVNRALGDLNSAEILLDSVNFQDIVAMQKSGRWNDAGERLAKAARNLKAGGADCVMVCAVTMHLVAEDVAQATDLPFIHIVDEMAKRLRAAGRSKPLLIATRYTMENGFYPARMKPHGIEVTVPDAEGRTQIHNIIFDELSLGKVLDSSRDVLVTLIEKAKAQGADSVIFGCTEICMILETDKLPLLGFDSTAVHAEAAVEFALGNSDSHAGANIPSKQDK</sequence>
<gene>
    <name evidence="3" type="ORF">BJN34_22435</name>
</gene>
<comment type="similarity">
    <text evidence="1">Belongs to the aspartate/glutamate racemases family.</text>
</comment>
<evidence type="ECO:0000313" key="4">
    <source>
        <dbReference type="Proteomes" id="UP000189627"/>
    </source>
</evidence>
<evidence type="ECO:0000313" key="3">
    <source>
        <dbReference type="EMBL" id="AQV96626.1"/>
    </source>
</evidence>
<organism evidence="3 4">
    <name type="scientific">Cupriavidus necator</name>
    <name type="common">Alcaligenes eutrophus</name>
    <name type="synonym">Ralstonia eutropha</name>
    <dbReference type="NCBI Taxonomy" id="106590"/>
    <lineage>
        <taxon>Bacteria</taxon>
        <taxon>Pseudomonadati</taxon>
        <taxon>Pseudomonadota</taxon>
        <taxon>Betaproteobacteria</taxon>
        <taxon>Burkholderiales</taxon>
        <taxon>Burkholderiaceae</taxon>
        <taxon>Cupriavidus</taxon>
    </lineage>
</organism>
<dbReference type="Pfam" id="PF01177">
    <property type="entry name" value="Asp_Glu_race"/>
    <property type="match status" value="1"/>
</dbReference>
<dbReference type="EMBL" id="CP017758">
    <property type="protein sequence ID" value="AQV96626.1"/>
    <property type="molecule type" value="Genomic_DNA"/>
</dbReference>
<accession>A0A1U9UVB2</accession>
<dbReference type="SUPFAM" id="SSF53681">
    <property type="entry name" value="Aspartate/glutamate racemase"/>
    <property type="match status" value="2"/>
</dbReference>
<protein>
    <submittedName>
        <fullName evidence="3">Aspartate racemase</fullName>
    </submittedName>
</protein>
<dbReference type="OrthoDB" id="9803739at2"/>
<dbReference type="KEGG" id="cuh:BJN34_22435"/>
<dbReference type="InterPro" id="IPR004380">
    <property type="entry name" value="Asp_race"/>
</dbReference>
<evidence type="ECO:0000256" key="1">
    <source>
        <dbReference type="ARBA" id="ARBA00007847"/>
    </source>
</evidence>
<evidence type="ECO:0000256" key="2">
    <source>
        <dbReference type="ARBA" id="ARBA00023235"/>
    </source>
</evidence>
<dbReference type="Proteomes" id="UP000189627">
    <property type="component" value="Chromosome 2"/>
</dbReference>
<dbReference type="RefSeq" id="WP_078199081.1">
    <property type="nucleotide sequence ID" value="NZ_CP017758.1"/>
</dbReference>
<proteinExistence type="inferred from homology"/>
<dbReference type="PANTHER" id="PTHR21198:SF7">
    <property type="entry name" value="ASPARTATE-GLUTAMATE RACEMASE FAMILY"/>
    <property type="match status" value="1"/>
</dbReference>
<dbReference type="InterPro" id="IPR001920">
    <property type="entry name" value="Asp/Glu_race"/>
</dbReference>
<dbReference type="NCBIfam" id="TIGR00035">
    <property type="entry name" value="asp_race"/>
    <property type="match status" value="1"/>
</dbReference>
<reference evidence="4" key="1">
    <citation type="submission" date="2017-02" db="EMBL/GenBank/DDBJ databases">
        <title>Complete genome sequence of Cupriavidus necator strain NH9, a 3-chlorobenzoate degrader.</title>
        <authorList>
            <person name="Moriuchi R."/>
            <person name="Dohra H."/>
            <person name="Ogawa N."/>
        </authorList>
    </citation>
    <scope>NUCLEOTIDE SEQUENCE [LARGE SCALE GENOMIC DNA]</scope>
    <source>
        <strain evidence="4">NH9</strain>
    </source>
</reference>
<keyword evidence="2" id="KW-0413">Isomerase</keyword>
<dbReference type="AlphaFoldDB" id="A0A1U9UVB2"/>
<dbReference type="Gene3D" id="3.40.50.1860">
    <property type="match status" value="2"/>
</dbReference>